<evidence type="ECO:0000256" key="3">
    <source>
        <dbReference type="ARBA" id="ARBA00022898"/>
    </source>
</evidence>
<dbReference type="SUPFAM" id="SSF53383">
    <property type="entry name" value="PLP-dependent transferases"/>
    <property type="match status" value="1"/>
</dbReference>
<name>A0A0G1H781_9BACT</name>
<evidence type="ECO:0000313" key="8">
    <source>
        <dbReference type="Proteomes" id="UP000034736"/>
    </source>
</evidence>
<dbReference type="PANTHER" id="PTHR32325:SF4">
    <property type="entry name" value="TRYPTOPHANASE"/>
    <property type="match status" value="1"/>
</dbReference>
<evidence type="ECO:0000256" key="1">
    <source>
        <dbReference type="ARBA" id="ARBA00001933"/>
    </source>
</evidence>
<evidence type="ECO:0000259" key="6">
    <source>
        <dbReference type="Pfam" id="PF01212"/>
    </source>
</evidence>
<feature type="modified residue" description="N6-(pyridoxal phosphate)lysine" evidence="5">
    <location>
        <position position="272"/>
    </location>
</feature>
<evidence type="ECO:0000313" key="7">
    <source>
        <dbReference type="EMBL" id="KKT42373.1"/>
    </source>
</evidence>
<dbReference type="InterPro" id="IPR015424">
    <property type="entry name" value="PyrdxlP-dep_Trfase"/>
</dbReference>
<gene>
    <name evidence="7" type="ORF">UW30_C0001G0098</name>
</gene>
<dbReference type="EMBL" id="LCHU01000001">
    <property type="protein sequence ID" value="KKT42373.1"/>
    <property type="molecule type" value="Genomic_DNA"/>
</dbReference>
<accession>A0A0G1H781</accession>
<dbReference type="AlphaFoldDB" id="A0A0G1H781"/>
<dbReference type="InterPro" id="IPR015421">
    <property type="entry name" value="PyrdxlP-dep_Trfase_major"/>
</dbReference>
<dbReference type="STRING" id="1618647.UW30_C0001G0098"/>
<dbReference type="PATRIC" id="fig|1618647.3.peg.100"/>
<dbReference type="Pfam" id="PF01212">
    <property type="entry name" value="Beta_elim_lyase"/>
    <property type="match status" value="1"/>
</dbReference>
<dbReference type="Proteomes" id="UP000034736">
    <property type="component" value="Unassembled WGS sequence"/>
</dbReference>
<keyword evidence="4" id="KW-0456">Lyase</keyword>
<dbReference type="Gene3D" id="3.90.1150.10">
    <property type="entry name" value="Aspartate Aminotransferase, domain 1"/>
    <property type="match status" value="1"/>
</dbReference>
<protein>
    <submittedName>
        <fullName evidence="7">Tryptophanase</fullName>
    </submittedName>
</protein>
<dbReference type="InterPro" id="IPR001597">
    <property type="entry name" value="ArAA_b-elim_lyase/Thr_aldolase"/>
</dbReference>
<comment type="similarity">
    <text evidence="2">Belongs to the beta-eliminating lyase family.</text>
</comment>
<dbReference type="PANTHER" id="PTHR32325">
    <property type="entry name" value="BETA-ELIMINATING LYASE-LIKE PROTEIN-RELATED"/>
    <property type="match status" value="1"/>
</dbReference>
<dbReference type="PIRSF" id="PIRSF001386">
    <property type="entry name" value="Trpase"/>
    <property type="match status" value="1"/>
</dbReference>
<proteinExistence type="inferred from homology"/>
<reference evidence="7 8" key="1">
    <citation type="journal article" date="2015" name="Nature">
        <title>rRNA introns, odd ribosomes, and small enigmatic genomes across a large radiation of phyla.</title>
        <authorList>
            <person name="Brown C.T."/>
            <person name="Hug L.A."/>
            <person name="Thomas B.C."/>
            <person name="Sharon I."/>
            <person name="Castelle C.J."/>
            <person name="Singh A."/>
            <person name="Wilkins M.J."/>
            <person name="Williams K.H."/>
            <person name="Banfield J.F."/>
        </authorList>
    </citation>
    <scope>NUCLEOTIDE SEQUENCE [LARGE SCALE GENOMIC DNA]</scope>
</reference>
<comment type="cofactor">
    <cofactor evidence="1 5">
        <name>pyridoxal 5'-phosphate</name>
        <dbReference type="ChEBI" id="CHEBI:597326"/>
    </cofactor>
</comment>
<dbReference type="GO" id="GO:0016830">
    <property type="term" value="F:carbon-carbon lyase activity"/>
    <property type="evidence" value="ECO:0007669"/>
    <property type="project" value="InterPro"/>
</dbReference>
<evidence type="ECO:0000256" key="5">
    <source>
        <dbReference type="PIRSR" id="PIRSR611166-50"/>
    </source>
</evidence>
<comment type="caution">
    <text evidence="7">The sequence shown here is derived from an EMBL/GenBank/DDBJ whole genome shotgun (WGS) entry which is preliminary data.</text>
</comment>
<feature type="domain" description="Aromatic amino acid beta-eliminating lyase/threonine aldolase" evidence="6">
    <location>
        <begin position="62"/>
        <end position="436"/>
    </location>
</feature>
<dbReference type="NCBIfam" id="NF009709">
    <property type="entry name" value="PRK13238.1"/>
    <property type="match status" value="1"/>
</dbReference>
<evidence type="ECO:0000256" key="4">
    <source>
        <dbReference type="ARBA" id="ARBA00023239"/>
    </source>
</evidence>
<dbReference type="InterPro" id="IPR011166">
    <property type="entry name" value="Beta-eliminating_lyase"/>
</dbReference>
<evidence type="ECO:0000256" key="2">
    <source>
        <dbReference type="ARBA" id="ARBA00009721"/>
    </source>
</evidence>
<dbReference type="InterPro" id="IPR015422">
    <property type="entry name" value="PyrdxlP-dep_Trfase_small"/>
</dbReference>
<keyword evidence="3 5" id="KW-0663">Pyridoxal phosphate</keyword>
<organism evidence="7 8">
    <name type="scientific">Candidatus Giovannonibacteria bacterium GW2011_GWA2_44_13b</name>
    <dbReference type="NCBI Taxonomy" id="1618647"/>
    <lineage>
        <taxon>Bacteria</taxon>
        <taxon>Candidatus Giovannoniibacteriota</taxon>
    </lineage>
</organism>
<dbReference type="Gene3D" id="3.40.640.10">
    <property type="entry name" value="Type I PLP-dependent aspartate aminotransferase-like (Major domain)"/>
    <property type="match status" value="1"/>
</dbReference>
<sequence length="474" mass="53080">MPHPVVRANPKVDKKTEMTALPLYKQKVVEEIRLISKLARLKSLQRADFNPFMLYSEDIAVDLLTDSGTGALSQEQRVAEEKGDETYCGSKSWRSLERSAQRVLGFPYVIPVHQGRGAEHVVDFVLVKKGSLVPGNAHFDTTKANIEVMGGKPVDCTISEAYDPSSGFQFKGNIDLARLEKILKKSGKKIPYVLSTITCNQVGGQPVSMENLKKSSALCKKYGIRFFLDVARFAENAYFIKKREKGFTKKSIKSIIDEMMLCADGALMSAKKDALNQSGGLILLRDKKLFETLQPYGALFAGGIQYGAMSGKAMESLTIGLKEGIKERYLEYRIAQVEHMGNKLRETGVPIVLPIGGHAVFVNAGEWLPHIRWGLFPGHSLACALYLEGGVRGVEIGSLLENRDPKTHENRRAKWELLRLAIPHRLYTQEHLDYVANVFEKLSWKLPSVRGVEFVRETYPMRHFTSKFKLAKAD</sequence>
<dbReference type="GO" id="GO:0009072">
    <property type="term" value="P:aromatic amino acid metabolic process"/>
    <property type="evidence" value="ECO:0007669"/>
    <property type="project" value="InterPro"/>
</dbReference>